<dbReference type="RefSeq" id="WP_382830169.1">
    <property type="nucleotide sequence ID" value="NZ_JBHXLY010000036.1"/>
</dbReference>
<dbReference type="EMBL" id="JBHXOF010000025">
    <property type="protein sequence ID" value="MFD4216986.1"/>
    <property type="molecule type" value="Genomic_DNA"/>
</dbReference>
<keyword evidence="3" id="KW-1185">Reference proteome</keyword>
<keyword evidence="1" id="KW-0812">Transmembrane</keyword>
<protein>
    <submittedName>
        <fullName evidence="2">HBL/NHE enterotoxin family protein</fullName>
    </submittedName>
</protein>
<dbReference type="Gene3D" id="1.20.1170.10">
    <property type="match status" value="1"/>
</dbReference>
<evidence type="ECO:0000256" key="1">
    <source>
        <dbReference type="SAM" id="Phobius"/>
    </source>
</evidence>
<organism evidence="2 3">
    <name type="scientific">Streptomyces sindenensis</name>
    <dbReference type="NCBI Taxonomy" id="67363"/>
    <lineage>
        <taxon>Bacteria</taxon>
        <taxon>Bacillati</taxon>
        <taxon>Actinomycetota</taxon>
        <taxon>Actinomycetes</taxon>
        <taxon>Kitasatosporales</taxon>
        <taxon>Streptomycetaceae</taxon>
        <taxon>Streptomyces</taxon>
    </lineage>
</organism>
<dbReference type="Proteomes" id="UP001598251">
    <property type="component" value="Unassembled WGS sequence"/>
</dbReference>
<accession>A0ABW6EX10</accession>
<reference evidence="2 3" key="1">
    <citation type="submission" date="2024-09" db="EMBL/GenBank/DDBJ databases">
        <title>The Natural Products Discovery Center: Release of the First 8490 Sequenced Strains for Exploring Actinobacteria Biosynthetic Diversity.</title>
        <authorList>
            <person name="Kalkreuter E."/>
            <person name="Kautsar S.A."/>
            <person name="Yang D."/>
            <person name="Bader C.D."/>
            <person name="Teijaro C.N."/>
            <person name="Fluegel L."/>
            <person name="Davis C.M."/>
            <person name="Simpson J.R."/>
            <person name="Lauterbach L."/>
            <person name="Steele A.D."/>
            <person name="Gui C."/>
            <person name="Meng S."/>
            <person name="Li G."/>
            <person name="Viehrig K."/>
            <person name="Ye F."/>
            <person name="Su P."/>
            <person name="Kiefer A.F."/>
            <person name="Nichols A."/>
            <person name="Cepeda A.J."/>
            <person name="Yan W."/>
            <person name="Fan B."/>
            <person name="Jiang Y."/>
            <person name="Adhikari A."/>
            <person name="Zheng C.-J."/>
            <person name="Schuster L."/>
            <person name="Cowan T.M."/>
            <person name="Smanski M.J."/>
            <person name="Chevrette M.G."/>
            <person name="De Carvalho L.P.S."/>
            <person name="Shen B."/>
        </authorList>
    </citation>
    <scope>NUCLEOTIDE SEQUENCE [LARGE SCALE GENOMIC DNA]</scope>
    <source>
        <strain evidence="2 3">NPDC058546</strain>
    </source>
</reference>
<gene>
    <name evidence="2" type="ORF">ACFWSS_29375</name>
</gene>
<keyword evidence="1" id="KW-0472">Membrane</keyword>
<dbReference type="PANTHER" id="PTHR38443">
    <property type="match status" value="1"/>
</dbReference>
<dbReference type="PANTHER" id="PTHR38443:SF2">
    <property type="entry name" value="NON-HEMOLYTIC ENTEROTOXIN LYTIC COMPONENT L1"/>
    <property type="match status" value="1"/>
</dbReference>
<dbReference type="InterPro" id="IPR008414">
    <property type="entry name" value="HBL"/>
</dbReference>
<dbReference type="Pfam" id="PF05791">
    <property type="entry name" value="Bacillus_HBL"/>
    <property type="match status" value="1"/>
</dbReference>
<comment type="caution">
    <text evidence="2">The sequence shown here is derived from an EMBL/GenBank/DDBJ whole genome shotgun (WGS) entry which is preliminary data.</text>
</comment>
<name>A0ABW6EX10_9ACTN</name>
<evidence type="ECO:0000313" key="3">
    <source>
        <dbReference type="Proteomes" id="UP001598251"/>
    </source>
</evidence>
<dbReference type="CDD" id="cd22652">
    <property type="entry name" value="ClyA_AhlB-like"/>
    <property type="match status" value="1"/>
</dbReference>
<evidence type="ECO:0000313" key="2">
    <source>
        <dbReference type="EMBL" id="MFD4216986.1"/>
    </source>
</evidence>
<dbReference type="InterPro" id="IPR052785">
    <property type="entry name" value="Enterotoxin_cmpnt"/>
</dbReference>
<keyword evidence="1" id="KW-1133">Transmembrane helix</keyword>
<feature type="transmembrane region" description="Helical" evidence="1">
    <location>
        <begin position="182"/>
        <end position="212"/>
    </location>
</feature>
<dbReference type="SUPFAM" id="SSF58100">
    <property type="entry name" value="Bacterial hemolysins"/>
    <property type="match status" value="1"/>
</dbReference>
<feature type="transmembrane region" description="Helical" evidence="1">
    <location>
        <begin position="218"/>
        <end position="246"/>
    </location>
</feature>
<proteinExistence type="predicted"/>
<sequence length="374" mass="39791">MSDALVAALEKQEEIGGEVAAQGSLTALVQTHALSIMQQPKPDFSAIDNEKIRKFQGTVQGALDKSAENAKKYLWTVQPESIELLSKVENYFVTLGAFSESLKDEHDPQAMVDTLRYLREQAGEFTDRTRGVAFSTENMVSAFSDDKREFTECAVEINSMVGGESGILGDLARELETVNSKITLATVGAGVSGAAILAGAACIVIGCCTSLLTGGLSLAVAIGGGVLLLGGTAGGIGSGIALANLYDEKRNLLAKQQRIESGVKLLTACGAGLEDLGAQAGGVATALQNTTNSWTILKESLNSAADNIEKAGRAQSDFLRKTFLRTIDRSLPRNLEQLRNTRKALIGMETVSQPNIHTGDLIRFQMQKPPRMAR</sequence>